<feature type="transmembrane region" description="Helical" evidence="10">
    <location>
        <begin position="159"/>
        <end position="177"/>
    </location>
</feature>
<dbReference type="GO" id="GO:0035673">
    <property type="term" value="F:oligopeptide transmembrane transporter activity"/>
    <property type="evidence" value="ECO:0007669"/>
    <property type="project" value="InterPro"/>
</dbReference>
<dbReference type="NCBIfam" id="TIGR00728">
    <property type="entry name" value="OPT_sfam"/>
    <property type="match status" value="1"/>
</dbReference>
<dbReference type="KEGG" id="ptkz:JDV02_009741"/>
<keyword evidence="3" id="KW-0813">Transport</keyword>
<keyword evidence="5" id="KW-0571">Peptide transport</keyword>
<dbReference type="OrthoDB" id="9986677at2759"/>
<organism evidence="11 12">
    <name type="scientific">Purpureocillium takamizusanense</name>
    <dbReference type="NCBI Taxonomy" id="2060973"/>
    <lineage>
        <taxon>Eukaryota</taxon>
        <taxon>Fungi</taxon>
        <taxon>Dikarya</taxon>
        <taxon>Ascomycota</taxon>
        <taxon>Pezizomycotina</taxon>
        <taxon>Sordariomycetes</taxon>
        <taxon>Hypocreomycetidae</taxon>
        <taxon>Hypocreales</taxon>
        <taxon>Ophiocordycipitaceae</taxon>
        <taxon>Purpureocillium</taxon>
    </lineage>
</organism>
<evidence type="ECO:0000256" key="9">
    <source>
        <dbReference type="SAM" id="MobiDB-lite"/>
    </source>
</evidence>
<keyword evidence="6" id="KW-0653">Protein transport</keyword>
<feature type="region of interest" description="Disordered" evidence="9">
    <location>
        <begin position="1"/>
        <end position="62"/>
    </location>
</feature>
<feature type="transmembrane region" description="Helical" evidence="10">
    <location>
        <begin position="783"/>
        <end position="798"/>
    </location>
</feature>
<evidence type="ECO:0000313" key="11">
    <source>
        <dbReference type="EMBL" id="UNI23954.1"/>
    </source>
</evidence>
<dbReference type="InterPro" id="IPR004648">
    <property type="entry name" value="Oligpept_transpt"/>
</dbReference>
<protein>
    <submittedName>
        <fullName evidence="11">Uncharacterized protein</fullName>
    </submittedName>
</protein>
<comment type="subcellular location">
    <subcellularLocation>
        <location evidence="1">Membrane</location>
        <topology evidence="1">Multi-pass membrane protein</topology>
    </subcellularLocation>
</comment>
<feature type="compositionally biased region" description="Basic and acidic residues" evidence="9">
    <location>
        <begin position="40"/>
        <end position="51"/>
    </location>
</feature>
<feature type="transmembrane region" description="Helical" evidence="10">
    <location>
        <begin position="810"/>
        <end position="830"/>
    </location>
</feature>
<dbReference type="EMBL" id="CP086363">
    <property type="protein sequence ID" value="UNI23954.1"/>
    <property type="molecule type" value="Genomic_DNA"/>
</dbReference>
<dbReference type="AlphaFoldDB" id="A0A9Q8QSK3"/>
<feature type="transmembrane region" description="Helical" evidence="10">
    <location>
        <begin position="280"/>
        <end position="303"/>
    </location>
</feature>
<evidence type="ECO:0000256" key="3">
    <source>
        <dbReference type="ARBA" id="ARBA00022448"/>
    </source>
</evidence>
<name>A0A9Q8QSK3_9HYPO</name>
<dbReference type="GO" id="GO:0016020">
    <property type="term" value="C:membrane"/>
    <property type="evidence" value="ECO:0007669"/>
    <property type="project" value="UniProtKB-SubCell"/>
</dbReference>
<keyword evidence="8 10" id="KW-0472">Membrane</keyword>
<evidence type="ECO:0000313" key="12">
    <source>
        <dbReference type="Proteomes" id="UP000829364"/>
    </source>
</evidence>
<feature type="transmembrane region" description="Helical" evidence="10">
    <location>
        <begin position="663"/>
        <end position="682"/>
    </location>
</feature>
<feature type="transmembrane region" description="Helical" evidence="10">
    <location>
        <begin position="418"/>
        <end position="441"/>
    </location>
</feature>
<reference evidence="11" key="1">
    <citation type="submission" date="2021-11" db="EMBL/GenBank/DDBJ databases">
        <title>Purpureocillium_takamizusanense_genome.</title>
        <authorList>
            <person name="Nguyen N.-H."/>
        </authorList>
    </citation>
    <scope>NUCLEOTIDE SEQUENCE</scope>
    <source>
        <strain evidence="11">PT3</strain>
    </source>
</reference>
<feature type="transmembrane region" description="Helical" evidence="10">
    <location>
        <begin position="346"/>
        <end position="364"/>
    </location>
</feature>
<dbReference type="RefSeq" id="XP_047847435.1">
    <property type="nucleotide sequence ID" value="XM_047991423.1"/>
</dbReference>
<feature type="transmembrane region" description="Helical" evidence="10">
    <location>
        <begin position="581"/>
        <end position="604"/>
    </location>
</feature>
<dbReference type="GO" id="GO:0015031">
    <property type="term" value="P:protein transport"/>
    <property type="evidence" value="ECO:0007669"/>
    <property type="project" value="UniProtKB-KW"/>
</dbReference>
<proteinExistence type="inferred from homology"/>
<evidence type="ECO:0000256" key="5">
    <source>
        <dbReference type="ARBA" id="ARBA00022856"/>
    </source>
</evidence>
<gene>
    <name evidence="11" type="ORF">JDV02_009741</name>
</gene>
<feature type="transmembrane region" description="Helical" evidence="10">
    <location>
        <begin position="735"/>
        <end position="753"/>
    </location>
</feature>
<feature type="transmembrane region" description="Helical" evidence="10">
    <location>
        <begin position="237"/>
        <end position="260"/>
    </location>
</feature>
<keyword evidence="4 10" id="KW-0812">Transmembrane</keyword>
<feature type="compositionally biased region" description="Low complexity" evidence="9">
    <location>
        <begin position="7"/>
        <end position="37"/>
    </location>
</feature>
<dbReference type="NCBIfam" id="TIGR00727">
    <property type="entry name" value="ISP4_OPT"/>
    <property type="match status" value="1"/>
</dbReference>
<keyword evidence="12" id="KW-1185">Reference proteome</keyword>
<feature type="transmembrane region" description="Helical" evidence="10">
    <location>
        <begin position="495"/>
        <end position="516"/>
    </location>
</feature>
<feature type="transmembrane region" description="Helical" evidence="10">
    <location>
        <begin position="376"/>
        <end position="397"/>
    </location>
</feature>
<feature type="transmembrane region" description="Helical" evidence="10">
    <location>
        <begin position="189"/>
        <end position="207"/>
    </location>
</feature>
<accession>A0A9Q8QSK3</accession>
<dbReference type="InterPro" id="IPR004813">
    <property type="entry name" value="OPT"/>
</dbReference>
<sequence length="885" mass="98935">MDAPKPLGASGRSATAGSGSTLTPVKTTRTADSSDADTLGENKDYNNDGEKPGSASSVTTVALSEDEVRAALRALIEEHEMDQNFCHDTLNRARKYLAKLPPPGKTPAEAGADIESGQSILDDFKAQEELARNDSAYPEVRAVVDPTDDPTLPVATFRVFFLGTFFCLFGAALHQFFSLRMPTIHISTHVVQLLTLPMGLFLARFLPKRVWTLRLPRTAKSWSFSLNPGPFNQKEHLLIAIMANVSFAGHHNGAYVISIIQVLKLPMFYGEKVLSNSVPWQVITVLATQLLGYGCAGVARRFLVYPPAMIWPRALGNIALAKALHSDRGLKSLPAVNGWTMTRYRFFAIAFGGMFLWFWIPNYLFQAISLFNWPTWISPGSVTLALVMGSTCGLGINPLSSLDWNVATHHADPIVTPLFALSNYATGMAIFGFIVAPIIYFKNFWNTGYLPINSNKPFDNTGGRYNISRIVGPDLTINEAAYYDYSVPWLSATKVIYLAVYFCLYASLPVHLALWFRRDIVRGFRGFFSRNKDRQHKFDDIHNRLMEAYEECPHWWYLATLGISLIFAILSAVLWPTDMPVWGIFLAVTFTLALQIPLGMLLAITNKEVSTAILAMVVGGYVLEGRTVPNMIFKMYTFMSTSQSLHFIGDLKIAHYAKLPPRWVFAAQMYATILAAFVSLGVNHWQLRNIPNICRDNQKDRFSCPSTHSYYLTTVLWGVVGPRRLFGAEGHYRPITYFVPIGIALPAITYYFARRWPTSFWRRFNAPVFFGGALGWAPYNWTYIHGSIILGVVFNFFIKKRAEGWWGRYAYVMSGSFQAACGVAALVMYFCLQAWNININWVGNTIGKQGVDGGGWRDAAGHKVKCANLHLAPGAHFSNGFEYHH</sequence>
<dbReference type="Proteomes" id="UP000829364">
    <property type="component" value="Chromosome 10"/>
</dbReference>
<feature type="transmembrane region" description="Helical" evidence="10">
    <location>
        <begin position="555"/>
        <end position="575"/>
    </location>
</feature>
<evidence type="ECO:0000256" key="10">
    <source>
        <dbReference type="SAM" id="Phobius"/>
    </source>
</evidence>
<evidence type="ECO:0000256" key="6">
    <source>
        <dbReference type="ARBA" id="ARBA00022927"/>
    </source>
</evidence>
<evidence type="ECO:0000256" key="8">
    <source>
        <dbReference type="ARBA" id="ARBA00023136"/>
    </source>
</evidence>
<evidence type="ECO:0000256" key="1">
    <source>
        <dbReference type="ARBA" id="ARBA00004141"/>
    </source>
</evidence>
<dbReference type="Pfam" id="PF03169">
    <property type="entry name" value="OPT"/>
    <property type="match status" value="1"/>
</dbReference>
<evidence type="ECO:0000256" key="7">
    <source>
        <dbReference type="ARBA" id="ARBA00022989"/>
    </source>
</evidence>
<dbReference type="PANTHER" id="PTHR22601">
    <property type="entry name" value="ISP4 LIKE PROTEIN"/>
    <property type="match status" value="1"/>
</dbReference>
<evidence type="ECO:0000256" key="4">
    <source>
        <dbReference type="ARBA" id="ARBA00022692"/>
    </source>
</evidence>
<comment type="similarity">
    <text evidence="2">Belongs to the oligopeptide OPT transporter family.</text>
</comment>
<dbReference type="GeneID" id="72071686"/>
<keyword evidence="7 10" id="KW-1133">Transmembrane helix</keyword>
<evidence type="ECO:0000256" key="2">
    <source>
        <dbReference type="ARBA" id="ARBA00008807"/>
    </source>
</evidence>